<accession>A0ABV6A2X9</accession>
<gene>
    <name evidence="1" type="ORF">ACFFQA_26485</name>
</gene>
<evidence type="ECO:0000313" key="2">
    <source>
        <dbReference type="Proteomes" id="UP001589693"/>
    </source>
</evidence>
<proteinExistence type="predicted"/>
<name>A0ABV6A2X9_9PSEU</name>
<dbReference type="EMBL" id="JBHLZU010000021">
    <property type="protein sequence ID" value="MFB9907496.1"/>
    <property type="molecule type" value="Genomic_DNA"/>
</dbReference>
<reference evidence="1 2" key="1">
    <citation type="submission" date="2024-09" db="EMBL/GenBank/DDBJ databases">
        <authorList>
            <person name="Sun Q."/>
            <person name="Mori K."/>
        </authorList>
    </citation>
    <scope>NUCLEOTIDE SEQUENCE [LARGE SCALE GENOMIC DNA]</scope>
    <source>
        <strain evidence="1 2">TBRC 7907</strain>
    </source>
</reference>
<sequence>MAVQPTPRTVQVESRSLADVATAVWRLSTKLADESSPARRHAQTAMDALAEAGIEVQSYRDQGFDPGLAIRVLAFQPRPGLARETIVETVRPTIYLHGKVIGMGEVIVGTPVSESTAEGER</sequence>
<keyword evidence="2" id="KW-1185">Reference proteome</keyword>
<protein>
    <submittedName>
        <fullName evidence="1">Uncharacterized protein</fullName>
    </submittedName>
</protein>
<evidence type="ECO:0000313" key="1">
    <source>
        <dbReference type="EMBL" id="MFB9907496.1"/>
    </source>
</evidence>
<organism evidence="1 2">
    <name type="scientific">Allokutzneria oryzae</name>
    <dbReference type="NCBI Taxonomy" id="1378989"/>
    <lineage>
        <taxon>Bacteria</taxon>
        <taxon>Bacillati</taxon>
        <taxon>Actinomycetota</taxon>
        <taxon>Actinomycetes</taxon>
        <taxon>Pseudonocardiales</taxon>
        <taxon>Pseudonocardiaceae</taxon>
        <taxon>Allokutzneria</taxon>
    </lineage>
</organism>
<comment type="caution">
    <text evidence="1">The sequence shown here is derived from an EMBL/GenBank/DDBJ whole genome shotgun (WGS) entry which is preliminary data.</text>
</comment>
<dbReference type="RefSeq" id="WP_377857770.1">
    <property type="nucleotide sequence ID" value="NZ_JBHLZU010000021.1"/>
</dbReference>
<dbReference type="Proteomes" id="UP001589693">
    <property type="component" value="Unassembled WGS sequence"/>
</dbReference>